<sequence length="49" mass="5617">MRIIFQKNKEGELLFLNQRLVAYGEKQGSYNVPRICAEAEIGAEFSLLK</sequence>
<dbReference type="EMBL" id="FMVF01000025">
    <property type="protein sequence ID" value="SCY97531.1"/>
    <property type="molecule type" value="Genomic_DNA"/>
</dbReference>
<organism evidence="1 2">
    <name type="scientific">Flavobacterium caeni</name>
    <dbReference type="NCBI Taxonomy" id="490189"/>
    <lineage>
        <taxon>Bacteria</taxon>
        <taxon>Pseudomonadati</taxon>
        <taxon>Bacteroidota</taxon>
        <taxon>Flavobacteriia</taxon>
        <taxon>Flavobacteriales</taxon>
        <taxon>Flavobacteriaceae</taxon>
        <taxon>Flavobacterium</taxon>
    </lineage>
</organism>
<evidence type="ECO:0000313" key="2">
    <source>
        <dbReference type="Proteomes" id="UP000199354"/>
    </source>
</evidence>
<proteinExistence type="predicted"/>
<reference evidence="1 2" key="1">
    <citation type="submission" date="2016-10" db="EMBL/GenBank/DDBJ databases">
        <authorList>
            <person name="de Groot N.N."/>
        </authorList>
    </citation>
    <scope>NUCLEOTIDE SEQUENCE [LARGE SCALE GENOMIC DNA]</scope>
    <source>
        <strain evidence="1 2">CGMCC 1.7031</strain>
    </source>
</reference>
<evidence type="ECO:0000313" key="1">
    <source>
        <dbReference type="EMBL" id="SCY97531.1"/>
    </source>
</evidence>
<dbReference type="AlphaFoldDB" id="A0A1G5KB93"/>
<gene>
    <name evidence="1" type="ORF">SAMN02927903_03203</name>
</gene>
<dbReference type="Proteomes" id="UP000199354">
    <property type="component" value="Unassembled WGS sequence"/>
</dbReference>
<keyword evidence="2" id="KW-1185">Reference proteome</keyword>
<dbReference type="RefSeq" id="WP_170826891.1">
    <property type="nucleotide sequence ID" value="NZ_FMVF01000025.1"/>
</dbReference>
<protein>
    <submittedName>
        <fullName evidence="1">Uncharacterized protein</fullName>
    </submittedName>
</protein>
<name>A0A1G5KB93_9FLAO</name>
<accession>A0A1G5KB93</accession>